<gene>
    <name evidence="4" type="ORF">HG15A2_19400</name>
</gene>
<keyword evidence="1 4" id="KW-0808">Transferase</keyword>
<evidence type="ECO:0000259" key="3">
    <source>
        <dbReference type="PROSITE" id="PS51186"/>
    </source>
</evidence>
<dbReference type="PANTHER" id="PTHR43877">
    <property type="entry name" value="AMINOALKYLPHOSPHONATE N-ACETYLTRANSFERASE-RELATED-RELATED"/>
    <property type="match status" value="1"/>
</dbReference>
<sequence length="284" mass="31672">MLLEYGVLSKMHFDRQGLIVATHDERPVGFVHAGFGPDDAGMALDTSFGTTHVLMLHASHQSEALADELLAASEAYQRTRGAKVLYAGGVQPLNSFYLGLYGGSEIPGVLPTDLTFHEACQRANYDVVDQVCIFQADLASFRPPVSREIRNLKRNTKITEQLDPRSKTWWEACVWGGLQRNRFQLIDKYKDDILATASFWDVQPLSTGWGMPTAGLFELMVALDYRRRGAASYLLGEAARLLRRRGIATFEAQTMASNEAALKFYEKLGFIEVERGTIYRKPGG</sequence>
<dbReference type="PANTHER" id="PTHR43877:SF1">
    <property type="entry name" value="ACETYLTRANSFERASE"/>
    <property type="match status" value="1"/>
</dbReference>
<dbReference type="InterPro" id="IPR016181">
    <property type="entry name" value="Acyl_CoA_acyltransferase"/>
</dbReference>
<evidence type="ECO:0000313" key="5">
    <source>
        <dbReference type="Proteomes" id="UP000319852"/>
    </source>
</evidence>
<dbReference type="OrthoDB" id="241885at2"/>
<dbReference type="InterPro" id="IPR000182">
    <property type="entry name" value="GNAT_dom"/>
</dbReference>
<evidence type="ECO:0000313" key="4">
    <source>
        <dbReference type="EMBL" id="QDS98659.1"/>
    </source>
</evidence>
<dbReference type="InterPro" id="IPR050832">
    <property type="entry name" value="Bact_Acetyltransf"/>
</dbReference>
<dbReference type="KEGG" id="amob:HG15A2_19400"/>
<keyword evidence="5" id="KW-1185">Reference proteome</keyword>
<evidence type="ECO:0000256" key="1">
    <source>
        <dbReference type="ARBA" id="ARBA00022679"/>
    </source>
</evidence>
<dbReference type="PROSITE" id="PS51186">
    <property type="entry name" value="GNAT"/>
    <property type="match status" value="1"/>
</dbReference>
<name>A0A517MUV8_9BACT</name>
<dbReference type="Gene3D" id="3.40.630.30">
    <property type="match status" value="2"/>
</dbReference>
<dbReference type="GO" id="GO:0016747">
    <property type="term" value="F:acyltransferase activity, transferring groups other than amino-acyl groups"/>
    <property type="evidence" value="ECO:0007669"/>
    <property type="project" value="InterPro"/>
</dbReference>
<dbReference type="EMBL" id="CP036263">
    <property type="protein sequence ID" value="QDS98659.1"/>
    <property type="molecule type" value="Genomic_DNA"/>
</dbReference>
<accession>A0A517MUV8</accession>
<proteinExistence type="predicted"/>
<dbReference type="AlphaFoldDB" id="A0A517MUV8"/>
<keyword evidence="2" id="KW-0012">Acyltransferase</keyword>
<organism evidence="4 5">
    <name type="scientific">Adhaeretor mobilis</name>
    <dbReference type="NCBI Taxonomy" id="1930276"/>
    <lineage>
        <taxon>Bacteria</taxon>
        <taxon>Pseudomonadati</taxon>
        <taxon>Planctomycetota</taxon>
        <taxon>Planctomycetia</taxon>
        <taxon>Pirellulales</taxon>
        <taxon>Lacipirellulaceae</taxon>
        <taxon>Adhaeretor</taxon>
    </lineage>
</organism>
<protein>
    <submittedName>
        <fullName evidence="4">Putative acetyltransferase</fullName>
    </submittedName>
</protein>
<dbReference type="Proteomes" id="UP000319852">
    <property type="component" value="Chromosome"/>
</dbReference>
<dbReference type="Pfam" id="PF00583">
    <property type="entry name" value="Acetyltransf_1"/>
    <property type="match status" value="2"/>
</dbReference>
<dbReference type="SUPFAM" id="SSF55729">
    <property type="entry name" value="Acyl-CoA N-acyltransferases (Nat)"/>
    <property type="match status" value="1"/>
</dbReference>
<reference evidence="4 5" key="1">
    <citation type="submission" date="2019-02" db="EMBL/GenBank/DDBJ databases">
        <title>Deep-cultivation of Planctomycetes and their phenomic and genomic characterization uncovers novel biology.</title>
        <authorList>
            <person name="Wiegand S."/>
            <person name="Jogler M."/>
            <person name="Boedeker C."/>
            <person name="Pinto D."/>
            <person name="Vollmers J."/>
            <person name="Rivas-Marin E."/>
            <person name="Kohn T."/>
            <person name="Peeters S.H."/>
            <person name="Heuer A."/>
            <person name="Rast P."/>
            <person name="Oberbeckmann S."/>
            <person name="Bunk B."/>
            <person name="Jeske O."/>
            <person name="Meyerdierks A."/>
            <person name="Storesund J.E."/>
            <person name="Kallscheuer N."/>
            <person name="Luecker S."/>
            <person name="Lage O.M."/>
            <person name="Pohl T."/>
            <person name="Merkel B.J."/>
            <person name="Hornburger P."/>
            <person name="Mueller R.-W."/>
            <person name="Bruemmer F."/>
            <person name="Labrenz M."/>
            <person name="Spormann A.M."/>
            <person name="Op den Camp H."/>
            <person name="Overmann J."/>
            <person name="Amann R."/>
            <person name="Jetten M.S.M."/>
            <person name="Mascher T."/>
            <person name="Medema M.H."/>
            <person name="Devos D.P."/>
            <person name="Kaster A.-K."/>
            <person name="Ovreas L."/>
            <person name="Rohde M."/>
            <person name="Galperin M.Y."/>
            <person name="Jogler C."/>
        </authorList>
    </citation>
    <scope>NUCLEOTIDE SEQUENCE [LARGE SCALE GENOMIC DNA]</scope>
    <source>
        <strain evidence="4 5">HG15A2</strain>
    </source>
</reference>
<feature type="domain" description="N-acetyltransferase" evidence="3">
    <location>
        <begin position="147"/>
        <end position="284"/>
    </location>
</feature>
<dbReference type="CDD" id="cd04301">
    <property type="entry name" value="NAT_SF"/>
    <property type="match status" value="1"/>
</dbReference>
<evidence type="ECO:0000256" key="2">
    <source>
        <dbReference type="ARBA" id="ARBA00023315"/>
    </source>
</evidence>